<reference evidence="2 3" key="1">
    <citation type="journal article" date="2021" name="Environ. Microbiol.">
        <title>Gene family expansions and transcriptome signatures uncover fungal adaptations to wood decay.</title>
        <authorList>
            <person name="Hage H."/>
            <person name="Miyauchi S."/>
            <person name="Viragh M."/>
            <person name="Drula E."/>
            <person name="Min B."/>
            <person name="Chaduli D."/>
            <person name="Navarro D."/>
            <person name="Favel A."/>
            <person name="Norest M."/>
            <person name="Lesage-Meessen L."/>
            <person name="Balint B."/>
            <person name="Merenyi Z."/>
            <person name="de Eugenio L."/>
            <person name="Morin E."/>
            <person name="Martinez A.T."/>
            <person name="Baldrian P."/>
            <person name="Stursova M."/>
            <person name="Martinez M.J."/>
            <person name="Novotny C."/>
            <person name="Magnuson J.K."/>
            <person name="Spatafora J.W."/>
            <person name="Maurice S."/>
            <person name="Pangilinan J."/>
            <person name="Andreopoulos W."/>
            <person name="LaButti K."/>
            <person name="Hundley H."/>
            <person name="Na H."/>
            <person name="Kuo A."/>
            <person name="Barry K."/>
            <person name="Lipzen A."/>
            <person name="Henrissat B."/>
            <person name="Riley R."/>
            <person name="Ahrendt S."/>
            <person name="Nagy L.G."/>
            <person name="Grigoriev I.V."/>
            <person name="Martin F."/>
            <person name="Rosso M.N."/>
        </authorList>
    </citation>
    <scope>NUCLEOTIDE SEQUENCE [LARGE SCALE GENOMIC DNA]</scope>
    <source>
        <strain evidence="2 3">CIRM-BRFM 1785</strain>
    </source>
</reference>
<dbReference type="Gene3D" id="1.10.510.10">
    <property type="entry name" value="Transferase(Phosphotransferase) domain 1"/>
    <property type="match status" value="1"/>
</dbReference>
<gene>
    <name evidence="2" type="ORF">C8Q71DRAFT_856190</name>
</gene>
<dbReference type="Gene3D" id="3.30.200.20">
    <property type="entry name" value="Phosphorylase Kinase, domain 1"/>
    <property type="match status" value="1"/>
</dbReference>
<protein>
    <submittedName>
        <fullName evidence="2">Uncharacterized protein</fullName>
    </submittedName>
</protein>
<evidence type="ECO:0000313" key="2">
    <source>
        <dbReference type="EMBL" id="KAH9838225.1"/>
    </source>
</evidence>
<comment type="caution">
    <text evidence="2">The sequence shown here is derived from an EMBL/GenBank/DDBJ whole genome shotgun (WGS) entry which is preliminary data.</text>
</comment>
<dbReference type="GeneID" id="72008003"/>
<dbReference type="PANTHER" id="PTHR24419">
    <property type="entry name" value="INTERLEUKIN-1 RECEPTOR-ASSOCIATED KINASE"/>
    <property type="match status" value="1"/>
</dbReference>
<proteinExistence type="predicted"/>
<feature type="compositionally biased region" description="Basic and acidic residues" evidence="1">
    <location>
        <begin position="283"/>
        <end position="296"/>
    </location>
</feature>
<dbReference type="Pfam" id="PF12330">
    <property type="entry name" value="Haspin_kinase"/>
    <property type="match status" value="1"/>
</dbReference>
<dbReference type="Proteomes" id="UP000814176">
    <property type="component" value="Unassembled WGS sequence"/>
</dbReference>
<dbReference type="EMBL" id="JADCUA010000007">
    <property type="protein sequence ID" value="KAH9838225.1"/>
    <property type="molecule type" value="Genomic_DNA"/>
</dbReference>
<feature type="compositionally biased region" description="Acidic residues" evidence="1">
    <location>
        <begin position="297"/>
        <end position="309"/>
    </location>
</feature>
<feature type="compositionally biased region" description="Low complexity" evidence="1">
    <location>
        <begin position="230"/>
        <end position="241"/>
    </location>
</feature>
<keyword evidence="3" id="KW-1185">Reference proteome</keyword>
<feature type="region of interest" description="Disordered" evidence="1">
    <location>
        <begin position="222"/>
        <end position="242"/>
    </location>
</feature>
<evidence type="ECO:0000313" key="3">
    <source>
        <dbReference type="Proteomes" id="UP000814176"/>
    </source>
</evidence>
<dbReference type="RefSeq" id="XP_047780140.1">
    <property type="nucleotide sequence ID" value="XM_047927271.1"/>
</dbReference>
<accession>A0ABQ8KKJ0</accession>
<feature type="region of interest" description="Disordered" evidence="1">
    <location>
        <begin position="283"/>
        <end position="309"/>
    </location>
</feature>
<name>A0ABQ8KKJ0_9APHY</name>
<sequence length="309" mass="34715">MFGAPPMFYGPAQSAQQQQDQRVAAWHDGLRRKIGEASHSEVFGIGDVVLRVIPLRDEEQTSSRDDDGLESPAPSDAKDVLKEIIVTRAMGEICPGFVKLLRTYVVRGTYPLLLLVLWDNYNKRKGNTFGMLQFGWKQACSLFWQVAQTLAETEGLVCFEHRDQVVRERRCYWLRAGGQQHQQSMQGMAVPMDQGHGQYGYQQYVPETDDPFNQADEIVRAVGPDRGRDPPAALPVRRVPPSGLASRARARAVVVHLDRQHADKQHQQLLVLARFVGCRPEPRRAQCDADSEHDAQAEECDEAGEPEDA</sequence>
<evidence type="ECO:0000256" key="1">
    <source>
        <dbReference type="SAM" id="MobiDB-lite"/>
    </source>
</evidence>
<organism evidence="2 3">
    <name type="scientific">Rhodofomes roseus</name>
    <dbReference type="NCBI Taxonomy" id="34475"/>
    <lineage>
        <taxon>Eukaryota</taxon>
        <taxon>Fungi</taxon>
        <taxon>Dikarya</taxon>
        <taxon>Basidiomycota</taxon>
        <taxon>Agaricomycotina</taxon>
        <taxon>Agaricomycetes</taxon>
        <taxon>Polyporales</taxon>
        <taxon>Rhodofomes</taxon>
    </lineage>
</organism>
<dbReference type="PANTHER" id="PTHR24419:SF18">
    <property type="entry name" value="SERINE_THREONINE-PROTEIN KINASE HASPIN"/>
    <property type="match status" value="1"/>
</dbReference>